<evidence type="ECO:0000256" key="1">
    <source>
        <dbReference type="ARBA" id="ARBA00022723"/>
    </source>
</evidence>
<proteinExistence type="predicted"/>
<dbReference type="GO" id="GO:0016020">
    <property type="term" value="C:membrane"/>
    <property type="evidence" value="ECO:0007669"/>
    <property type="project" value="TreeGrafter"/>
</dbReference>
<dbReference type="GO" id="GO:0005975">
    <property type="term" value="P:carbohydrate metabolic process"/>
    <property type="evidence" value="ECO:0007669"/>
    <property type="project" value="InterPro"/>
</dbReference>
<dbReference type="EMBL" id="JAANAS010000083">
    <property type="protein sequence ID" value="NGZ90554.1"/>
    <property type="molecule type" value="Genomic_DNA"/>
</dbReference>
<accession>A0A967ALK2</accession>
<evidence type="ECO:0000313" key="4">
    <source>
        <dbReference type="EMBL" id="NGZ90554.1"/>
    </source>
</evidence>
<dbReference type="InterPro" id="IPR050248">
    <property type="entry name" value="Polysacc_deacetylase_ArnD"/>
</dbReference>
<evidence type="ECO:0000256" key="2">
    <source>
        <dbReference type="ARBA" id="ARBA00022801"/>
    </source>
</evidence>
<keyword evidence="1" id="KW-0479">Metal-binding</keyword>
<keyword evidence="5" id="KW-1185">Reference proteome</keyword>
<dbReference type="GO" id="GO:0016810">
    <property type="term" value="F:hydrolase activity, acting on carbon-nitrogen (but not peptide) bonds"/>
    <property type="evidence" value="ECO:0007669"/>
    <property type="project" value="InterPro"/>
</dbReference>
<dbReference type="AlphaFoldDB" id="A0A967ALK2"/>
<dbReference type="PANTHER" id="PTHR10587">
    <property type="entry name" value="GLYCOSYL TRANSFERASE-RELATED"/>
    <property type="match status" value="1"/>
</dbReference>
<dbReference type="Proteomes" id="UP000643701">
    <property type="component" value="Unassembled WGS sequence"/>
</dbReference>
<feature type="domain" description="NodB homology" evidence="3">
    <location>
        <begin position="13"/>
        <end position="193"/>
    </location>
</feature>
<dbReference type="InterPro" id="IPR002509">
    <property type="entry name" value="NODB_dom"/>
</dbReference>
<reference evidence="4" key="1">
    <citation type="submission" date="2020-03" db="EMBL/GenBank/DDBJ databases">
        <title>Psychroflexus Maritimus sp. nov., isolate from marine sediment.</title>
        <authorList>
            <person name="Zhong Y.-L."/>
        </authorList>
    </citation>
    <scope>NUCLEOTIDE SEQUENCE</scope>
    <source>
        <strain evidence="4">C1</strain>
    </source>
</reference>
<evidence type="ECO:0000259" key="3">
    <source>
        <dbReference type="PROSITE" id="PS51677"/>
    </source>
</evidence>
<name>A0A967ALK2_9FLAO</name>
<dbReference type="Pfam" id="PF01522">
    <property type="entry name" value="Polysacc_deac_1"/>
    <property type="match status" value="1"/>
</dbReference>
<dbReference type="InterPro" id="IPR011330">
    <property type="entry name" value="Glyco_hydro/deAcase_b/a-brl"/>
</dbReference>
<sequence>MPKRRWNFSDTEQSIYLTFDDGPIPEVTPWVLDCLKEYQAKATFFCIGNNIEKHPELFSRIIEEGHSVGNHTQNHLNAWKTKTELYLTNIQYAQETFYHHKSFTKLFRPPYGRLKRKQEEVLLAKGFDIIMWSVLSKDYNQKVTPEQCLKNIVENLVSGDIVVMHDSKKAQKNLMYSLPKMLEHFSKEGYVFKKIS</sequence>
<dbReference type="Gene3D" id="3.20.20.370">
    <property type="entry name" value="Glycoside hydrolase/deacetylase"/>
    <property type="match status" value="1"/>
</dbReference>
<dbReference type="CDD" id="cd10917">
    <property type="entry name" value="CE4_NodB_like_6s_7s"/>
    <property type="match status" value="1"/>
</dbReference>
<dbReference type="PANTHER" id="PTHR10587:SF133">
    <property type="entry name" value="CHITIN DEACETYLASE 1-RELATED"/>
    <property type="match status" value="1"/>
</dbReference>
<dbReference type="SUPFAM" id="SSF88713">
    <property type="entry name" value="Glycoside hydrolase/deacetylase"/>
    <property type="match status" value="1"/>
</dbReference>
<protein>
    <submittedName>
        <fullName evidence="4">Polysaccharide deacetylase family protein</fullName>
    </submittedName>
</protein>
<gene>
    <name evidence="4" type="ORF">G7034_09845</name>
</gene>
<organism evidence="4 5">
    <name type="scientific">Psychroflexus maritimus</name>
    <dbReference type="NCBI Taxonomy" id="2714865"/>
    <lineage>
        <taxon>Bacteria</taxon>
        <taxon>Pseudomonadati</taxon>
        <taxon>Bacteroidota</taxon>
        <taxon>Flavobacteriia</taxon>
        <taxon>Flavobacteriales</taxon>
        <taxon>Flavobacteriaceae</taxon>
        <taxon>Psychroflexus</taxon>
    </lineage>
</organism>
<dbReference type="PROSITE" id="PS51677">
    <property type="entry name" value="NODB"/>
    <property type="match status" value="1"/>
</dbReference>
<comment type="caution">
    <text evidence="4">The sequence shown here is derived from an EMBL/GenBank/DDBJ whole genome shotgun (WGS) entry which is preliminary data.</text>
</comment>
<evidence type="ECO:0000313" key="5">
    <source>
        <dbReference type="Proteomes" id="UP000643701"/>
    </source>
</evidence>
<dbReference type="GO" id="GO:0046872">
    <property type="term" value="F:metal ion binding"/>
    <property type="evidence" value="ECO:0007669"/>
    <property type="project" value="UniProtKB-KW"/>
</dbReference>
<keyword evidence="2" id="KW-0378">Hydrolase</keyword>